<keyword evidence="3" id="KW-1185">Reference proteome</keyword>
<dbReference type="AlphaFoldDB" id="A0A2Z7A9K7"/>
<dbReference type="Proteomes" id="UP000250235">
    <property type="component" value="Unassembled WGS sequence"/>
</dbReference>
<evidence type="ECO:0000313" key="2">
    <source>
        <dbReference type="EMBL" id="KZV18321.1"/>
    </source>
</evidence>
<feature type="chain" id="PRO_5016262099" evidence="1">
    <location>
        <begin position="22"/>
        <end position="217"/>
    </location>
</feature>
<protein>
    <submittedName>
        <fullName evidence="2">Uncharacterized protein</fullName>
    </submittedName>
</protein>
<proteinExistence type="predicted"/>
<organism evidence="2 3">
    <name type="scientific">Dorcoceras hygrometricum</name>
    <dbReference type="NCBI Taxonomy" id="472368"/>
    <lineage>
        <taxon>Eukaryota</taxon>
        <taxon>Viridiplantae</taxon>
        <taxon>Streptophyta</taxon>
        <taxon>Embryophyta</taxon>
        <taxon>Tracheophyta</taxon>
        <taxon>Spermatophyta</taxon>
        <taxon>Magnoliopsida</taxon>
        <taxon>eudicotyledons</taxon>
        <taxon>Gunneridae</taxon>
        <taxon>Pentapetalae</taxon>
        <taxon>asterids</taxon>
        <taxon>lamiids</taxon>
        <taxon>Lamiales</taxon>
        <taxon>Gesneriaceae</taxon>
        <taxon>Didymocarpoideae</taxon>
        <taxon>Trichosporeae</taxon>
        <taxon>Loxocarpinae</taxon>
        <taxon>Dorcoceras</taxon>
    </lineage>
</organism>
<dbReference type="EMBL" id="KV017474">
    <property type="protein sequence ID" value="KZV18321.1"/>
    <property type="molecule type" value="Genomic_DNA"/>
</dbReference>
<gene>
    <name evidence="2" type="ORF">F511_27856</name>
</gene>
<sequence length="217" mass="24327">MHEDLLVLVELKLLLVDFAFSARLCEEATRVSQRFGMLTINFSRCVCEERSADGLRAADRYDDVGMTYYLLLISRHANASVEKRRRLRTVSSWSVLFTNAYLIVAAEFYEEEKRVAADCLLLISLIELYESAVLTAGRATLRAAVRRAWHGDVRLPRVIVGGGAVRRVSGFVATAEFSSRFSSGLSRAAHEVFGPLFDIGPNLVDFEIFEILGPKLF</sequence>
<name>A0A2Z7A9K7_9LAMI</name>
<accession>A0A2Z7A9K7</accession>
<reference evidence="2 3" key="1">
    <citation type="journal article" date="2015" name="Proc. Natl. Acad. Sci. U.S.A.">
        <title>The resurrection genome of Boea hygrometrica: A blueprint for survival of dehydration.</title>
        <authorList>
            <person name="Xiao L."/>
            <person name="Yang G."/>
            <person name="Zhang L."/>
            <person name="Yang X."/>
            <person name="Zhao S."/>
            <person name="Ji Z."/>
            <person name="Zhou Q."/>
            <person name="Hu M."/>
            <person name="Wang Y."/>
            <person name="Chen M."/>
            <person name="Xu Y."/>
            <person name="Jin H."/>
            <person name="Xiao X."/>
            <person name="Hu G."/>
            <person name="Bao F."/>
            <person name="Hu Y."/>
            <person name="Wan P."/>
            <person name="Li L."/>
            <person name="Deng X."/>
            <person name="Kuang T."/>
            <person name="Xiang C."/>
            <person name="Zhu J.K."/>
            <person name="Oliver M.J."/>
            <person name="He Y."/>
        </authorList>
    </citation>
    <scope>NUCLEOTIDE SEQUENCE [LARGE SCALE GENOMIC DNA]</scope>
    <source>
        <strain evidence="3">cv. XS01</strain>
    </source>
</reference>
<evidence type="ECO:0000256" key="1">
    <source>
        <dbReference type="SAM" id="SignalP"/>
    </source>
</evidence>
<keyword evidence="1" id="KW-0732">Signal</keyword>
<feature type="signal peptide" evidence="1">
    <location>
        <begin position="1"/>
        <end position="21"/>
    </location>
</feature>
<evidence type="ECO:0000313" key="3">
    <source>
        <dbReference type="Proteomes" id="UP000250235"/>
    </source>
</evidence>